<organism evidence="3 4">
    <name type="scientific">Candidatus Thiomargarita nelsonii</name>
    <dbReference type="NCBI Taxonomy" id="1003181"/>
    <lineage>
        <taxon>Bacteria</taxon>
        <taxon>Pseudomonadati</taxon>
        <taxon>Pseudomonadota</taxon>
        <taxon>Gammaproteobacteria</taxon>
        <taxon>Thiotrichales</taxon>
        <taxon>Thiotrichaceae</taxon>
        <taxon>Thiomargarita</taxon>
    </lineage>
</organism>
<dbReference type="SUPFAM" id="SSF53041">
    <property type="entry name" value="Resolvase-like"/>
    <property type="match status" value="1"/>
</dbReference>
<dbReference type="GO" id="GO:0000150">
    <property type="term" value="F:DNA strand exchange activity"/>
    <property type="evidence" value="ECO:0007669"/>
    <property type="project" value="InterPro"/>
</dbReference>
<sequence>MKRTYRLNEFAQLINRSVKTLQKWDRLGTLKAHRTITNRRYYTYDQYLEYMRIRPNSPKKVVVYFRVSSATQKDDLQFQRQALETFCTARGVAVDDWLYDVGSGLNYKRKNFIKLMDVISIIQSFSERLCGLRKHKKMIRLAVSDEV</sequence>
<evidence type="ECO:0000313" key="4">
    <source>
        <dbReference type="Proteomes" id="UP000030428"/>
    </source>
</evidence>
<reference evidence="3 4" key="1">
    <citation type="journal article" date="2016" name="Front. Microbiol.">
        <title>Single-Cell (Meta-)Genomics of a Dimorphic Candidatus Thiomargarita nelsonii Reveals Genomic Plasticity.</title>
        <authorList>
            <person name="Flood B.E."/>
            <person name="Fliss P."/>
            <person name="Jones D.S."/>
            <person name="Dick G.J."/>
            <person name="Jain S."/>
            <person name="Kaster A.K."/>
            <person name="Winkel M."/>
            <person name="Mussmann M."/>
            <person name="Bailey J."/>
        </authorList>
    </citation>
    <scope>NUCLEOTIDE SEQUENCE [LARGE SCALE GENOMIC DNA]</scope>
    <source>
        <strain evidence="3">Hydrate Ridge</strain>
    </source>
</reference>
<evidence type="ECO:0000313" key="3">
    <source>
        <dbReference type="EMBL" id="KHD05631.1"/>
    </source>
</evidence>
<dbReference type="InterPro" id="IPR000551">
    <property type="entry name" value="MerR-type_HTH_dom"/>
</dbReference>
<protein>
    <submittedName>
        <fullName evidence="3">Uncharacterized protein</fullName>
    </submittedName>
</protein>
<dbReference type="Gene3D" id="1.10.1660.10">
    <property type="match status" value="1"/>
</dbReference>
<dbReference type="InterPro" id="IPR009061">
    <property type="entry name" value="DNA-bd_dom_put_sf"/>
</dbReference>
<keyword evidence="4" id="KW-1185">Reference proteome</keyword>
<dbReference type="Gene3D" id="3.40.50.1390">
    <property type="entry name" value="Resolvase, N-terminal catalytic domain"/>
    <property type="match status" value="1"/>
</dbReference>
<dbReference type="GO" id="GO:0003677">
    <property type="term" value="F:DNA binding"/>
    <property type="evidence" value="ECO:0007669"/>
    <property type="project" value="InterPro"/>
</dbReference>
<dbReference type="Pfam" id="PF00239">
    <property type="entry name" value="Resolvase"/>
    <property type="match status" value="1"/>
</dbReference>
<dbReference type="InterPro" id="IPR036162">
    <property type="entry name" value="Resolvase-like_N_sf"/>
</dbReference>
<accession>A0A0A6S170</accession>
<proteinExistence type="predicted"/>
<dbReference type="Gene3D" id="1.10.287.2170">
    <property type="match status" value="1"/>
</dbReference>
<comment type="caution">
    <text evidence="3">The sequence shown here is derived from an EMBL/GenBank/DDBJ whole genome shotgun (WGS) entry which is preliminary data.</text>
</comment>
<dbReference type="AlphaFoldDB" id="A0A0A6S170"/>
<dbReference type="GO" id="GO:0006355">
    <property type="term" value="P:regulation of DNA-templated transcription"/>
    <property type="evidence" value="ECO:0007669"/>
    <property type="project" value="InterPro"/>
</dbReference>
<dbReference type="SUPFAM" id="SSF46955">
    <property type="entry name" value="Putative DNA-binding domain"/>
    <property type="match status" value="1"/>
</dbReference>
<dbReference type="PANTHER" id="PTHR36172">
    <property type="match status" value="1"/>
</dbReference>
<gene>
    <name evidence="3" type="ORF">PN36_00650</name>
</gene>
<dbReference type="PANTHER" id="PTHR36172:SF1">
    <property type="entry name" value="RESOLVASE-RELATED"/>
    <property type="match status" value="1"/>
</dbReference>
<name>A0A0A6S170_9GAMM</name>
<dbReference type="Pfam" id="PF13411">
    <property type="entry name" value="MerR_1"/>
    <property type="match status" value="1"/>
</dbReference>
<evidence type="ECO:0000259" key="1">
    <source>
        <dbReference type="Pfam" id="PF00239"/>
    </source>
</evidence>
<feature type="domain" description="Resolvase/invertase-type recombinase catalytic" evidence="1">
    <location>
        <begin position="61"/>
        <end position="119"/>
    </location>
</feature>
<dbReference type="EMBL" id="JSZA02000002">
    <property type="protein sequence ID" value="KHD05631.1"/>
    <property type="molecule type" value="Genomic_DNA"/>
</dbReference>
<dbReference type="Proteomes" id="UP000030428">
    <property type="component" value="Unassembled WGS sequence"/>
</dbReference>
<feature type="domain" description="HTH merR-type" evidence="2">
    <location>
        <begin position="5"/>
        <end position="48"/>
    </location>
</feature>
<evidence type="ECO:0000259" key="2">
    <source>
        <dbReference type="Pfam" id="PF13411"/>
    </source>
</evidence>
<dbReference type="InterPro" id="IPR006119">
    <property type="entry name" value="Resolv_N"/>
</dbReference>
<dbReference type="InterPro" id="IPR051491">
    <property type="entry name" value="Recombinase/Transposase-rel"/>
</dbReference>